<reference evidence="3" key="1">
    <citation type="journal article" date="2017" name="Appl. Environ. Microbiol.">
        <title>Molecular characterization of an Endozoicomonas-like organism causing infection in king scallop Pecten maximus L.</title>
        <authorList>
            <person name="Cano I."/>
            <person name="van Aerle R."/>
            <person name="Ross S."/>
            <person name="Verner-Jeffreys D.W."/>
            <person name="Paley R.K."/>
            <person name="Rimmer G."/>
            <person name="Ryder D."/>
            <person name="Hooper P."/>
            <person name="Stone D."/>
            <person name="Feist S.W."/>
        </authorList>
    </citation>
    <scope>NUCLEOTIDE SEQUENCE</scope>
</reference>
<dbReference type="InterPro" id="IPR001878">
    <property type="entry name" value="Znf_CCHC"/>
</dbReference>
<dbReference type="EMBL" id="NSIT01000781">
    <property type="protein sequence ID" value="PJE77321.1"/>
    <property type="molecule type" value="Genomic_DNA"/>
</dbReference>
<protein>
    <recommendedName>
        <fullName evidence="2">CCHC-type domain-containing protein</fullName>
    </recommendedName>
</protein>
<feature type="compositionally biased region" description="Basic and acidic residues" evidence="1">
    <location>
        <begin position="152"/>
        <end position="162"/>
    </location>
</feature>
<dbReference type="AlphaFoldDB" id="A0A2H9T274"/>
<dbReference type="GO" id="GO:0008270">
    <property type="term" value="F:zinc ion binding"/>
    <property type="evidence" value="ECO:0007669"/>
    <property type="project" value="InterPro"/>
</dbReference>
<evidence type="ECO:0000256" key="1">
    <source>
        <dbReference type="SAM" id="MobiDB-lite"/>
    </source>
</evidence>
<organism evidence="3">
    <name type="scientific">invertebrate metagenome</name>
    <dbReference type="NCBI Taxonomy" id="1711999"/>
    <lineage>
        <taxon>unclassified sequences</taxon>
        <taxon>metagenomes</taxon>
        <taxon>organismal metagenomes</taxon>
    </lineage>
</organism>
<feature type="domain" description="CCHC-type" evidence="2">
    <location>
        <begin position="142"/>
        <end position="157"/>
    </location>
</feature>
<dbReference type="Pfam" id="PF00098">
    <property type="entry name" value="zf-CCHC"/>
    <property type="match status" value="1"/>
</dbReference>
<feature type="compositionally biased region" description="Basic and acidic residues" evidence="1">
    <location>
        <begin position="179"/>
        <end position="188"/>
    </location>
</feature>
<dbReference type="SMART" id="SM00343">
    <property type="entry name" value="ZnF_C2HC"/>
    <property type="match status" value="1"/>
</dbReference>
<dbReference type="SUPFAM" id="SSF57756">
    <property type="entry name" value="Retrovirus zinc finger-like domains"/>
    <property type="match status" value="1"/>
</dbReference>
<proteinExistence type="predicted"/>
<evidence type="ECO:0000259" key="2">
    <source>
        <dbReference type="PROSITE" id="PS50158"/>
    </source>
</evidence>
<comment type="caution">
    <text evidence="3">The sequence shown here is derived from an EMBL/GenBank/DDBJ whole genome shotgun (WGS) entry which is preliminary data.</text>
</comment>
<dbReference type="GO" id="GO:0003676">
    <property type="term" value="F:nucleic acid binding"/>
    <property type="evidence" value="ECO:0007669"/>
    <property type="project" value="InterPro"/>
</dbReference>
<dbReference type="PROSITE" id="PS50158">
    <property type="entry name" value="ZF_CCHC"/>
    <property type="match status" value="1"/>
</dbReference>
<dbReference type="Gene3D" id="4.10.60.10">
    <property type="entry name" value="Zinc finger, CCHC-type"/>
    <property type="match status" value="1"/>
</dbReference>
<evidence type="ECO:0000313" key="3">
    <source>
        <dbReference type="EMBL" id="PJE77321.1"/>
    </source>
</evidence>
<name>A0A2H9T274_9ZZZZ</name>
<gene>
    <name evidence="3" type="ORF">CI610_03762</name>
</gene>
<sequence length="194" mass="22064">MDRIVKKDRVIVGDRDLMLKERFTDGVVDIQLRREMRRYMFEHKDVSFTDFRQLVIRWTEDETIPSRHKSVSVSEQEVCVTNDELKTKESSATSAVTAMLQSQQEMLAKQQQQLDALTKLVGGGTNSFVKGTGRGRGRGAIKCYNCGGRGHVSRECPTERKPGQQQKQYGSNGGHQYNRKQETGKRDLNAQNPL</sequence>
<accession>A0A2H9T274</accession>
<feature type="region of interest" description="Disordered" evidence="1">
    <location>
        <begin position="151"/>
        <end position="194"/>
    </location>
</feature>
<dbReference type="InterPro" id="IPR036875">
    <property type="entry name" value="Znf_CCHC_sf"/>
</dbReference>